<proteinExistence type="predicted"/>
<dbReference type="Proteomes" id="UP001459277">
    <property type="component" value="Unassembled WGS sequence"/>
</dbReference>
<evidence type="ECO:0000256" key="1">
    <source>
        <dbReference type="ARBA" id="ARBA00004141"/>
    </source>
</evidence>
<evidence type="ECO:0000313" key="5">
    <source>
        <dbReference type="Proteomes" id="UP001459277"/>
    </source>
</evidence>
<feature type="domain" description="Very-long-chain aldehyde decarbonylase CER1-like C-terminal" evidence="3">
    <location>
        <begin position="181"/>
        <end position="298"/>
    </location>
</feature>
<feature type="transmembrane region" description="Helical" evidence="2">
    <location>
        <begin position="223"/>
        <end position="244"/>
    </location>
</feature>
<dbReference type="InterPro" id="IPR021940">
    <property type="entry name" value="CER1-like_C"/>
</dbReference>
<keyword evidence="2" id="KW-1133">Transmembrane helix</keyword>
<evidence type="ECO:0000313" key="4">
    <source>
        <dbReference type="EMBL" id="KAK9987846.1"/>
    </source>
</evidence>
<keyword evidence="2" id="KW-0812">Transmembrane</keyword>
<evidence type="ECO:0000259" key="3">
    <source>
        <dbReference type="Pfam" id="PF12076"/>
    </source>
</evidence>
<evidence type="ECO:0000256" key="2">
    <source>
        <dbReference type="SAM" id="Phobius"/>
    </source>
</evidence>
<dbReference type="AlphaFoldDB" id="A0AAW2BPI6"/>
<keyword evidence="5" id="KW-1185">Reference proteome</keyword>
<dbReference type="GO" id="GO:0016020">
    <property type="term" value="C:membrane"/>
    <property type="evidence" value="ECO:0007669"/>
    <property type="project" value="UniProtKB-SubCell"/>
</dbReference>
<keyword evidence="2" id="KW-0472">Membrane</keyword>
<protein>
    <recommendedName>
        <fullName evidence="3">Very-long-chain aldehyde decarbonylase CER1-like C-terminal domain-containing protein</fullName>
    </recommendedName>
</protein>
<organism evidence="4 5">
    <name type="scientific">Lithocarpus litseifolius</name>
    <dbReference type="NCBI Taxonomy" id="425828"/>
    <lineage>
        <taxon>Eukaryota</taxon>
        <taxon>Viridiplantae</taxon>
        <taxon>Streptophyta</taxon>
        <taxon>Embryophyta</taxon>
        <taxon>Tracheophyta</taxon>
        <taxon>Spermatophyta</taxon>
        <taxon>Magnoliopsida</taxon>
        <taxon>eudicotyledons</taxon>
        <taxon>Gunneridae</taxon>
        <taxon>Pentapetalae</taxon>
        <taxon>rosids</taxon>
        <taxon>fabids</taxon>
        <taxon>Fagales</taxon>
        <taxon>Fagaceae</taxon>
        <taxon>Lithocarpus</taxon>
    </lineage>
</organism>
<dbReference type="Pfam" id="PF12076">
    <property type="entry name" value="CER1-like_C"/>
    <property type="match status" value="1"/>
</dbReference>
<comment type="caution">
    <text evidence="4">The sequence shown here is derived from an EMBL/GenBank/DDBJ whole genome shotgun (WGS) entry which is preliminary data.</text>
</comment>
<comment type="subcellular location">
    <subcellularLocation>
        <location evidence="1">Membrane</location>
        <topology evidence="1">Multi-pass membrane protein</topology>
    </subcellularLocation>
</comment>
<name>A0AAW2BPI6_9ROSI</name>
<dbReference type="EMBL" id="JAZDWU010000010">
    <property type="protein sequence ID" value="KAK9987846.1"/>
    <property type="molecule type" value="Genomic_DNA"/>
</dbReference>
<feature type="transmembrane region" description="Helical" evidence="2">
    <location>
        <begin position="56"/>
        <end position="77"/>
    </location>
</feature>
<reference evidence="4 5" key="1">
    <citation type="submission" date="2024-01" db="EMBL/GenBank/DDBJ databases">
        <title>A telomere-to-telomere, gap-free genome of sweet tea (Lithocarpus litseifolius).</title>
        <authorList>
            <person name="Zhou J."/>
        </authorList>
    </citation>
    <scope>NUCLEOTIDE SEQUENCE [LARGE SCALE GENOMIC DNA]</scope>
    <source>
        <strain evidence="4">Zhou-2022a</strain>
        <tissue evidence="4">Leaf</tissue>
    </source>
</reference>
<accession>A0AAW2BPI6</accession>
<gene>
    <name evidence="4" type="ORF">SO802_028085</name>
</gene>
<sequence>MDKSTDTLYETSLNKEEEVPHVVHLTHLTTLDSIYHLRLGLSSLASSPHILKCYMWIMWSITLLSTMLTLIYGRTFVVERNRFNMLSLQTWVIPKYSDQYFLQCHNDSINHVIEQAILEAEKKGVEVFSIGLLNQASGVELNGYGELYVKRNPQLKIKVVDGSSLAAIIVLNNIPKGTTQVLLRGKITKVACAIAVNLCKRGIQVCVLCKPLRSMHNKFMKASLINCIMLFSVTIHALVIWLVGDGLTKEEQLKVPKGTLFIPYSQFPPKKLRKDCLYHSTPAMLIPTSLENVHSCEVRNITLNEILC</sequence>